<dbReference type="RefSeq" id="WP_121938786.1">
    <property type="nucleotide sequence ID" value="NZ_REFR01000011.1"/>
</dbReference>
<gene>
    <name evidence="5" type="ORF">BXY39_2133</name>
</gene>
<evidence type="ECO:0000313" key="5">
    <source>
        <dbReference type="EMBL" id="RMB08038.1"/>
    </source>
</evidence>
<organism evidence="5 6">
    <name type="scientific">Eilatimonas milleporae</name>
    <dbReference type="NCBI Taxonomy" id="911205"/>
    <lineage>
        <taxon>Bacteria</taxon>
        <taxon>Pseudomonadati</taxon>
        <taxon>Pseudomonadota</taxon>
        <taxon>Alphaproteobacteria</taxon>
        <taxon>Kordiimonadales</taxon>
        <taxon>Kordiimonadaceae</taxon>
        <taxon>Eilatimonas</taxon>
    </lineage>
</organism>
<name>A0A3M0CE66_9PROT</name>
<dbReference type="EMBL" id="REFR01000011">
    <property type="protein sequence ID" value="RMB08038.1"/>
    <property type="molecule type" value="Genomic_DNA"/>
</dbReference>
<dbReference type="OrthoDB" id="9804454at2"/>
<evidence type="ECO:0000256" key="2">
    <source>
        <dbReference type="ARBA" id="ARBA00005979"/>
    </source>
</evidence>
<proteinExistence type="inferred from homology"/>
<dbReference type="CDD" id="cd02933">
    <property type="entry name" value="OYE_like_FMN"/>
    <property type="match status" value="1"/>
</dbReference>
<sequence>MTQPLPAANALFTPLTLGDITLPNRVLMAPLTRNRAHGDGTPNVGLAARYYAQRASAGLIISEATQISAMGKGYIDTPGIHTPAHVAAWRQITDAVHAAGGRIFIQLWHVGGISHTSLLPDGAAPVTPSGVHVDSQTFLAEGFAPVSAPRALALSEIAGVVADYAAAAENARAAGFDGAEIHAANGYLIDQFLHDGTNRRDDAYGGSAENRARLLAEVTDAVTGVFGAGRTGVRLAPTGSYNGMTDSDPETTFSAAIDMLNDRGLAFLHFVEGLPGVETSADDHALLDRLRRRWQGLFIANGGYDGDRAAAAVADGRADAVAFGRAFIANPDLPRRLLEGAALNKWDGDTFYGGDARGYTDYPSLAA</sequence>
<comment type="caution">
    <text evidence="5">The sequence shown here is derived from an EMBL/GenBank/DDBJ whole genome shotgun (WGS) entry which is preliminary data.</text>
</comment>
<comment type="cofactor">
    <cofactor evidence="1">
        <name>FMN</name>
        <dbReference type="ChEBI" id="CHEBI:58210"/>
    </cofactor>
</comment>
<dbReference type="Proteomes" id="UP000271227">
    <property type="component" value="Unassembled WGS sequence"/>
</dbReference>
<evidence type="ECO:0000256" key="3">
    <source>
        <dbReference type="ARBA" id="ARBA00023002"/>
    </source>
</evidence>
<evidence type="ECO:0000256" key="1">
    <source>
        <dbReference type="ARBA" id="ARBA00001917"/>
    </source>
</evidence>
<protein>
    <submittedName>
        <fullName evidence="5">N-ethylmaleimide reductase</fullName>
    </submittedName>
</protein>
<keyword evidence="6" id="KW-1185">Reference proteome</keyword>
<dbReference type="PANTHER" id="PTHR22893:SF91">
    <property type="entry name" value="NADPH DEHYDROGENASE 2-RELATED"/>
    <property type="match status" value="1"/>
</dbReference>
<dbReference type="FunCoup" id="A0A3M0CE66">
    <property type="interactions" value="315"/>
</dbReference>
<keyword evidence="3" id="KW-0560">Oxidoreductase</keyword>
<dbReference type="Pfam" id="PF00724">
    <property type="entry name" value="Oxidored_FMN"/>
    <property type="match status" value="1"/>
</dbReference>
<dbReference type="InterPro" id="IPR013785">
    <property type="entry name" value="Aldolase_TIM"/>
</dbReference>
<comment type="similarity">
    <text evidence="2">Belongs to the NADH:flavin oxidoreductase/NADH oxidase family.</text>
</comment>
<dbReference type="GO" id="GO:0010181">
    <property type="term" value="F:FMN binding"/>
    <property type="evidence" value="ECO:0007669"/>
    <property type="project" value="InterPro"/>
</dbReference>
<evidence type="ECO:0000259" key="4">
    <source>
        <dbReference type="Pfam" id="PF00724"/>
    </source>
</evidence>
<dbReference type="FunFam" id="3.20.20.70:FF:000059">
    <property type="entry name" value="N-ethylmaleimide reductase, FMN-linked"/>
    <property type="match status" value="1"/>
</dbReference>
<evidence type="ECO:0000313" key="6">
    <source>
        <dbReference type="Proteomes" id="UP000271227"/>
    </source>
</evidence>
<dbReference type="SUPFAM" id="SSF51395">
    <property type="entry name" value="FMN-linked oxidoreductases"/>
    <property type="match status" value="1"/>
</dbReference>
<dbReference type="InParanoid" id="A0A3M0CE66"/>
<dbReference type="InterPro" id="IPR001155">
    <property type="entry name" value="OxRdtase_FMN_N"/>
</dbReference>
<accession>A0A3M0CE66</accession>
<dbReference type="GO" id="GO:0005829">
    <property type="term" value="C:cytosol"/>
    <property type="evidence" value="ECO:0007669"/>
    <property type="project" value="UniProtKB-ARBA"/>
</dbReference>
<feature type="domain" description="NADH:flavin oxidoreductase/NADH oxidase N-terminal" evidence="4">
    <location>
        <begin position="11"/>
        <end position="343"/>
    </location>
</feature>
<reference evidence="5 6" key="1">
    <citation type="submission" date="2018-10" db="EMBL/GenBank/DDBJ databases">
        <title>Genomic Encyclopedia of Archaeal and Bacterial Type Strains, Phase II (KMG-II): from individual species to whole genera.</title>
        <authorList>
            <person name="Goeker M."/>
        </authorList>
    </citation>
    <scope>NUCLEOTIDE SEQUENCE [LARGE SCALE GENOMIC DNA]</scope>
    <source>
        <strain evidence="5 6">DSM 25217</strain>
    </source>
</reference>
<dbReference type="GO" id="GO:0016628">
    <property type="term" value="F:oxidoreductase activity, acting on the CH-CH group of donors, NAD or NADP as acceptor"/>
    <property type="evidence" value="ECO:0007669"/>
    <property type="project" value="UniProtKB-ARBA"/>
</dbReference>
<dbReference type="PANTHER" id="PTHR22893">
    <property type="entry name" value="NADH OXIDOREDUCTASE-RELATED"/>
    <property type="match status" value="1"/>
</dbReference>
<dbReference type="Gene3D" id="3.20.20.70">
    <property type="entry name" value="Aldolase class I"/>
    <property type="match status" value="1"/>
</dbReference>
<dbReference type="AlphaFoldDB" id="A0A3M0CE66"/>
<dbReference type="InterPro" id="IPR045247">
    <property type="entry name" value="Oye-like"/>
</dbReference>